<organism evidence="2 3">
    <name type="scientific">Gossypium schwendimanii</name>
    <name type="common">Cotton</name>
    <dbReference type="NCBI Taxonomy" id="34291"/>
    <lineage>
        <taxon>Eukaryota</taxon>
        <taxon>Viridiplantae</taxon>
        <taxon>Streptophyta</taxon>
        <taxon>Embryophyta</taxon>
        <taxon>Tracheophyta</taxon>
        <taxon>Spermatophyta</taxon>
        <taxon>Magnoliopsida</taxon>
        <taxon>eudicotyledons</taxon>
        <taxon>Gunneridae</taxon>
        <taxon>Pentapetalae</taxon>
        <taxon>rosids</taxon>
        <taxon>malvids</taxon>
        <taxon>Malvales</taxon>
        <taxon>Malvaceae</taxon>
        <taxon>Malvoideae</taxon>
        <taxon>Gossypium</taxon>
    </lineage>
</organism>
<reference evidence="2 3" key="1">
    <citation type="journal article" date="2019" name="Genome Biol. Evol.">
        <title>Insights into the evolution of the New World diploid cottons (Gossypium, subgenus Houzingenia) based on genome sequencing.</title>
        <authorList>
            <person name="Grover C.E."/>
            <person name="Arick M.A. 2nd"/>
            <person name="Thrash A."/>
            <person name="Conover J.L."/>
            <person name="Sanders W.S."/>
            <person name="Peterson D.G."/>
            <person name="Frelichowski J.E."/>
            <person name="Scheffler J.A."/>
            <person name="Scheffler B.E."/>
            <person name="Wendel J.F."/>
        </authorList>
    </citation>
    <scope>NUCLEOTIDE SEQUENCE [LARGE SCALE GENOMIC DNA]</scope>
    <source>
        <strain evidence="2">1</strain>
        <tissue evidence="2">Leaf</tissue>
    </source>
</reference>
<feature type="non-terminal residue" evidence="2">
    <location>
        <position position="1"/>
    </location>
</feature>
<name>A0A7J9M907_GOSSC</name>
<dbReference type="OrthoDB" id="1001105at2759"/>
<dbReference type="EMBL" id="JABFAF010000010">
    <property type="protein sequence ID" value="MBA0867582.1"/>
    <property type="molecule type" value="Genomic_DNA"/>
</dbReference>
<evidence type="ECO:0000259" key="1">
    <source>
        <dbReference type="Pfam" id="PF13966"/>
    </source>
</evidence>
<keyword evidence="3" id="KW-1185">Reference proteome</keyword>
<dbReference type="AlphaFoldDB" id="A0A7J9M907"/>
<feature type="domain" description="Reverse transcriptase zinc-binding" evidence="1">
    <location>
        <begin position="5"/>
        <end position="72"/>
    </location>
</feature>
<dbReference type="Proteomes" id="UP000593576">
    <property type="component" value="Unassembled WGS sequence"/>
</dbReference>
<sequence length="129" mass="15522">TELKEFYKKLWSLQLPSKIAFTIWQISCDFIPNFANLRYRRVISNDRCPQCCLAIEESAHVFRECPMTTEVWQQLNLSWVMNNMSQNIWEWLTWVFKRSNNGQCLLFCYAHDSLEINWYTRGKTQQKGI</sequence>
<accession>A0A7J9M907</accession>
<dbReference type="Pfam" id="PF13966">
    <property type="entry name" value="zf-RVT"/>
    <property type="match status" value="1"/>
</dbReference>
<protein>
    <recommendedName>
        <fullName evidence="1">Reverse transcriptase zinc-binding domain-containing protein</fullName>
    </recommendedName>
</protein>
<comment type="caution">
    <text evidence="2">The sequence shown here is derived from an EMBL/GenBank/DDBJ whole genome shotgun (WGS) entry which is preliminary data.</text>
</comment>
<gene>
    <name evidence="2" type="ORF">Goshw_001598</name>
</gene>
<evidence type="ECO:0000313" key="2">
    <source>
        <dbReference type="EMBL" id="MBA0867582.1"/>
    </source>
</evidence>
<dbReference type="InterPro" id="IPR026960">
    <property type="entry name" value="RVT-Znf"/>
</dbReference>
<evidence type="ECO:0000313" key="3">
    <source>
        <dbReference type="Proteomes" id="UP000593576"/>
    </source>
</evidence>
<proteinExistence type="predicted"/>